<protein>
    <recommendedName>
        <fullName evidence="1">RNA-directed DNA polymerase</fullName>
        <ecNumber evidence="1">2.7.7.49</ecNumber>
    </recommendedName>
</protein>
<evidence type="ECO:0000259" key="11">
    <source>
        <dbReference type="PROSITE" id="PS50878"/>
    </source>
</evidence>
<keyword evidence="4" id="KW-0540">Nuclease</keyword>
<organism evidence="13 14">
    <name type="scientific">Diaphorina citri</name>
    <name type="common">Asian citrus psyllid</name>
    <dbReference type="NCBI Taxonomy" id="121845"/>
    <lineage>
        <taxon>Eukaryota</taxon>
        <taxon>Metazoa</taxon>
        <taxon>Ecdysozoa</taxon>
        <taxon>Arthropoda</taxon>
        <taxon>Hexapoda</taxon>
        <taxon>Insecta</taxon>
        <taxon>Pterygota</taxon>
        <taxon>Neoptera</taxon>
        <taxon>Paraneoptera</taxon>
        <taxon>Hemiptera</taxon>
        <taxon>Sternorrhyncha</taxon>
        <taxon>Psylloidea</taxon>
        <taxon>Psyllidae</taxon>
        <taxon>Diaphorininae</taxon>
        <taxon>Diaphorina</taxon>
    </lineage>
</organism>
<keyword evidence="8" id="KW-0479">Metal-binding</keyword>
<evidence type="ECO:0000259" key="12">
    <source>
        <dbReference type="PROSITE" id="PS50994"/>
    </source>
</evidence>
<feature type="compositionally biased region" description="Acidic residues" evidence="9">
    <location>
        <begin position="1319"/>
        <end position="1341"/>
    </location>
</feature>
<dbReference type="GO" id="GO:0003676">
    <property type="term" value="F:nucleic acid binding"/>
    <property type="evidence" value="ECO:0007669"/>
    <property type="project" value="InterPro"/>
</dbReference>
<dbReference type="KEGG" id="dci:103524105"/>
<evidence type="ECO:0000256" key="6">
    <source>
        <dbReference type="ARBA" id="ARBA00022801"/>
    </source>
</evidence>
<evidence type="ECO:0000256" key="9">
    <source>
        <dbReference type="SAM" id="MobiDB-lite"/>
    </source>
</evidence>
<dbReference type="InterPro" id="IPR050951">
    <property type="entry name" value="Retrovirus_Pol_polyprotein"/>
</dbReference>
<dbReference type="GO" id="GO:0016787">
    <property type="term" value="F:hydrolase activity"/>
    <property type="evidence" value="ECO:0007669"/>
    <property type="project" value="UniProtKB-KW"/>
</dbReference>
<dbReference type="SUPFAM" id="SSF53098">
    <property type="entry name" value="Ribonuclease H-like"/>
    <property type="match status" value="1"/>
</dbReference>
<name>A0A1S3DSZ0_DIACI</name>
<dbReference type="GO" id="GO:0042575">
    <property type="term" value="C:DNA polymerase complex"/>
    <property type="evidence" value="ECO:0007669"/>
    <property type="project" value="UniProtKB-ARBA"/>
</dbReference>
<evidence type="ECO:0000256" key="7">
    <source>
        <dbReference type="ARBA" id="ARBA00022918"/>
    </source>
</evidence>
<dbReference type="Gene3D" id="1.10.340.70">
    <property type="match status" value="1"/>
</dbReference>
<feature type="non-terminal residue" evidence="14">
    <location>
        <position position="1474"/>
    </location>
</feature>
<keyword evidence="8" id="KW-0862">Zinc</keyword>
<evidence type="ECO:0000313" key="13">
    <source>
        <dbReference type="Proteomes" id="UP000079169"/>
    </source>
</evidence>
<feature type="domain" description="CCHC-type" evidence="10">
    <location>
        <begin position="266"/>
        <end position="279"/>
    </location>
</feature>
<feature type="domain" description="Integrase catalytic" evidence="12">
    <location>
        <begin position="1057"/>
        <end position="1173"/>
    </location>
</feature>
<dbReference type="InterPro" id="IPR001878">
    <property type="entry name" value="Znf_CCHC"/>
</dbReference>
<dbReference type="InterPro" id="IPR036397">
    <property type="entry name" value="RNaseH_sf"/>
</dbReference>
<dbReference type="PROSITE" id="PS50158">
    <property type="entry name" value="ZF_CCHC"/>
    <property type="match status" value="1"/>
</dbReference>
<dbReference type="CDD" id="cd05481">
    <property type="entry name" value="retropepsin_like_LTR_1"/>
    <property type="match status" value="1"/>
</dbReference>
<dbReference type="STRING" id="121845.A0A1S3DSZ0"/>
<dbReference type="GO" id="GO:0015074">
    <property type="term" value="P:DNA integration"/>
    <property type="evidence" value="ECO:0007669"/>
    <property type="project" value="InterPro"/>
</dbReference>
<dbReference type="InterPro" id="IPR001584">
    <property type="entry name" value="Integrase_cat-core"/>
</dbReference>
<dbReference type="Pfam" id="PF17917">
    <property type="entry name" value="RT_RNaseH"/>
    <property type="match status" value="1"/>
</dbReference>
<dbReference type="Gene3D" id="3.30.70.270">
    <property type="match status" value="2"/>
</dbReference>
<dbReference type="EC" id="2.7.7.49" evidence="1"/>
<dbReference type="GO" id="GO:0004519">
    <property type="term" value="F:endonuclease activity"/>
    <property type="evidence" value="ECO:0007669"/>
    <property type="project" value="UniProtKB-KW"/>
</dbReference>
<feature type="region of interest" description="Disordered" evidence="9">
    <location>
        <begin position="1315"/>
        <end position="1341"/>
    </location>
</feature>
<keyword evidence="6" id="KW-0378">Hydrolase</keyword>
<dbReference type="GO" id="GO:0003964">
    <property type="term" value="F:RNA-directed DNA polymerase activity"/>
    <property type="evidence" value="ECO:0007669"/>
    <property type="project" value="UniProtKB-KW"/>
</dbReference>
<keyword evidence="8" id="KW-0863">Zinc-finger</keyword>
<dbReference type="OMA" id="WKEYLVA"/>
<dbReference type="Pfam" id="PF14893">
    <property type="entry name" value="PNMA"/>
    <property type="match status" value="1"/>
</dbReference>
<dbReference type="InterPro" id="IPR043502">
    <property type="entry name" value="DNA/RNA_pol_sf"/>
</dbReference>
<gene>
    <name evidence="14" type="primary">LOC103524105</name>
</gene>
<dbReference type="Gene3D" id="3.10.10.10">
    <property type="entry name" value="HIV Type 1 Reverse Transcriptase, subunit A, domain 1"/>
    <property type="match status" value="1"/>
</dbReference>
<dbReference type="InterPro" id="IPR048270">
    <property type="entry name" value="PNMA_C"/>
</dbReference>
<evidence type="ECO:0000256" key="5">
    <source>
        <dbReference type="ARBA" id="ARBA00022759"/>
    </source>
</evidence>
<dbReference type="PROSITE" id="PS50878">
    <property type="entry name" value="RT_POL"/>
    <property type="match status" value="1"/>
</dbReference>
<dbReference type="GeneID" id="103524105"/>
<dbReference type="PANTHER" id="PTHR37984:SF8">
    <property type="entry name" value="CCHC-TYPE DOMAIN-CONTAINING PROTEIN"/>
    <property type="match status" value="1"/>
</dbReference>
<dbReference type="PROSITE" id="PS50994">
    <property type="entry name" value="INTEGRASE"/>
    <property type="match status" value="1"/>
</dbReference>
<dbReference type="CDD" id="cd01647">
    <property type="entry name" value="RT_LTR"/>
    <property type="match status" value="1"/>
</dbReference>
<dbReference type="GO" id="GO:0008270">
    <property type="term" value="F:zinc ion binding"/>
    <property type="evidence" value="ECO:0007669"/>
    <property type="project" value="UniProtKB-KW"/>
</dbReference>
<dbReference type="FunFam" id="1.10.340.70:FF:000003">
    <property type="entry name" value="Protein CBG25708"/>
    <property type="match status" value="1"/>
</dbReference>
<keyword evidence="5" id="KW-0255">Endonuclease</keyword>
<dbReference type="SUPFAM" id="SSF56672">
    <property type="entry name" value="DNA/RNA polymerases"/>
    <property type="match status" value="1"/>
</dbReference>
<dbReference type="Pfam" id="PF00665">
    <property type="entry name" value="rve"/>
    <property type="match status" value="1"/>
</dbReference>
<reference evidence="14" key="1">
    <citation type="submission" date="2025-08" db="UniProtKB">
        <authorList>
            <consortium name="RefSeq"/>
        </authorList>
    </citation>
    <scope>IDENTIFICATION</scope>
</reference>
<accession>A0A1S3DSZ0</accession>
<dbReference type="InterPro" id="IPR043128">
    <property type="entry name" value="Rev_trsase/Diguanyl_cyclase"/>
</dbReference>
<keyword evidence="7" id="KW-0695">RNA-directed DNA polymerase</keyword>
<dbReference type="InterPro" id="IPR012337">
    <property type="entry name" value="RNaseH-like_sf"/>
</dbReference>
<dbReference type="Gene3D" id="3.30.420.10">
    <property type="entry name" value="Ribonuclease H-like superfamily/Ribonuclease H"/>
    <property type="match status" value="1"/>
</dbReference>
<evidence type="ECO:0000256" key="2">
    <source>
        <dbReference type="ARBA" id="ARBA00022679"/>
    </source>
</evidence>
<feature type="domain" description="Reverse transcriptase" evidence="11">
    <location>
        <begin position="475"/>
        <end position="674"/>
    </location>
</feature>
<evidence type="ECO:0000313" key="14">
    <source>
        <dbReference type="RefSeq" id="XP_008487331.1"/>
    </source>
</evidence>
<dbReference type="CDD" id="cd09274">
    <property type="entry name" value="RNase_HI_RT_Ty3"/>
    <property type="match status" value="1"/>
</dbReference>
<dbReference type="Proteomes" id="UP000079169">
    <property type="component" value="Unplaced"/>
</dbReference>
<dbReference type="PaxDb" id="121845-A0A1S3DSZ0"/>
<keyword evidence="2" id="KW-0808">Transferase</keyword>
<evidence type="ECO:0000259" key="10">
    <source>
        <dbReference type="PROSITE" id="PS50158"/>
    </source>
</evidence>
<evidence type="ECO:0000256" key="4">
    <source>
        <dbReference type="ARBA" id="ARBA00022722"/>
    </source>
</evidence>
<dbReference type="InterPro" id="IPR000477">
    <property type="entry name" value="RT_dom"/>
</dbReference>
<evidence type="ECO:0000256" key="1">
    <source>
        <dbReference type="ARBA" id="ARBA00012493"/>
    </source>
</evidence>
<dbReference type="InterPro" id="IPR041588">
    <property type="entry name" value="Integrase_H2C2"/>
</dbReference>
<sequence>MTDMDHQQLMDLIAREIDRRTSQLMNENIRLQQQCETEKVLKQQVINIPCPSPLDLSGNVRDNIQFFTRMWKEYLVASGTEKEPEKKKVALLMNVIGCEAAKIVFKIVNIEEEEITTDKVLEALKKKMSPEINVRYERFVFNSMKQEEEEDYQTYFMRLNDQIKLCEYKAMEEEIMIDKIICSIKNMKMKEKLWLRENLKLTDVVQRCKADEESKKQLENMSGKVNDINKIKSTTFPASATSKKCPYCGGQWHSSLLKCPAKNKTCFKCNKKGHFSHVCHGEAVLKEVTRASASENDNDVLKIEKSGTNGVYSNLNFVLGNSKVKSVRCQLDTGASCNVIGHNQLKQILGKGECALLDNTSVKLRAFGGTPIAVLGAFTLKVRRYKTLYNISFIVVDKDHCPLLSAETCETLKLIKYCNEINSEFQLERQDVHSDPIINEFMDVFDGIGRMKGDVDIEIINGRTPVRQPPRRIPISMREDLKKELEDMERMGIIKKETEYTDWVSNLTIVRKDNKQLRICLDPRFLNEAIKDTKQQLPTLDEVLPELNNAKVFSTVDARKGFWQVVLSEESSKLTAFWTPYGKYRYLRLPFGISTAMEIFQQKMLEVTAGLSGIYVLADDILIVGRGNTDSEAQENHDRNLRALLFRLREENVRLNIEKLKLKQREIVFFGHRLSSEGVRPDSKKVSAITEMPKPENKEAVLRFLGMVTYLSRYIPNLSTHAEPLRELTRLSSEFIWGEKHDSAFSKLKTIIGQSSNLKYFDVNSEIYIQTDASGFALGCALMQNGFPIAYASKTLSSTQRNYAQIEKEMLAIVFACKKFDQYICGKKVIIETDHSPLVSVFKKSLLKTPKRLQSMILSLQRYNLLIKYKRGKEMYLADTLSRAPISMENDEKQLDVYELDSYDQISTVNELQQGIQYLEDRKASISDKSLEKLKIETRKDSQLQRLHQQILNGWPENKQNVDNSLKCFWNFRSDLVIEDDFILKGNQIIVPKCLRKEFLDKLHSGHLGVEATLKLARETLFWPGITEQVRNKVLSCETCARFAPNQAKIQMMSHIIPESPFEVVSMDVFEVTINNRKRRFLVTVDHYSDFFEIDELPDMTARSLIVICKRNFSRYGIPSLVISDNGSNFVNREFSAFTEEWEFSHKTSSPFHQQGNGKAEAAVKIVKQLIQKAIAENVDFYKMLLVWRNTPNKVNFSPARRFMCRWLRCQVPNIQKYQQIVSSETIQKNIQHNRIAAGKQYNKHTVQRKPLAVYQPIWYKKNPSDKEWQKGTIIEKENNREYHIKTENDNVIRRNEIHIKPRICGLQEENIEEKLDDSSQEEYFEAEDQEGQGDSQEDEEMEDIAMTDMDHQQLMDLIAREIDRRTSQLMIENIRLQQQCETEKVLKQQVINIPCPSPLDLSGNVRDNIQFFTRMWKEYLVASGAEKEPEKKKVALLMNVIGCEAAKIVFKIVNIEEEEITTDKVLEALKKKM</sequence>
<keyword evidence="3" id="KW-0548">Nucleotidyltransferase</keyword>
<dbReference type="Pfam" id="PF17921">
    <property type="entry name" value="Integrase_H2C2"/>
    <property type="match status" value="1"/>
</dbReference>
<keyword evidence="13" id="KW-1185">Reference proteome</keyword>
<evidence type="ECO:0000256" key="8">
    <source>
        <dbReference type="PROSITE-ProRule" id="PRU00047"/>
    </source>
</evidence>
<proteinExistence type="predicted"/>
<dbReference type="PANTHER" id="PTHR37984">
    <property type="entry name" value="PROTEIN CBG26694"/>
    <property type="match status" value="1"/>
</dbReference>
<dbReference type="Pfam" id="PF00078">
    <property type="entry name" value="RVT_1"/>
    <property type="match status" value="1"/>
</dbReference>
<dbReference type="FunFam" id="3.30.420.10:FF:000063">
    <property type="entry name" value="Retrovirus-related Pol polyprotein from transposon 297-like Protein"/>
    <property type="match status" value="1"/>
</dbReference>
<evidence type="ECO:0000256" key="3">
    <source>
        <dbReference type="ARBA" id="ARBA00022695"/>
    </source>
</evidence>
<dbReference type="RefSeq" id="XP_008487331.1">
    <property type="nucleotide sequence ID" value="XM_008489109.1"/>
</dbReference>
<dbReference type="FunFam" id="3.30.70.270:FF:000026">
    <property type="entry name" value="Transposon Ty3-G Gag-Pol polyprotein"/>
    <property type="match status" value="1"/>
</dbReference>
<dbReference type="InterPro" id="IPR041373">
    <property type="entry name" value="RT_RNaseH"/>
</dbReference>